<evidence type="ECO:0000313" key="3">
    <source>
        <dbReference type="EMBL" id="KAK8863797.1"/>
    </source>
</evidence>
<comment type="caution">
    <text evidence="3">The sequence shown here is derived from an EMBL/GenBank/DDBJ whole genome shotgun (WGS) entry which is preliminary data.</text>
</comment>
<accession>A0ABR2IJK3</accession>
<reference evidence="3 4" key="1">
    <citation type="submission" date="2024-04" db="EMBL/GenBank/DDBJ databases">
        <title>Tritrichomonas musculus Genome.</title>
        <authorList>
            <person name="Alves-Ferreira E."/>
            <person name="Grigg M."/>
            <person name="Lorenzi H."/>
            <person name="Galac M."/>
        </authorList>
    </citation>
    <scope>NUCLEOTIDE SEQUENCE [LARGE SCALE GENOMIC DNA]</scope>
    <source>
        <strain evidence="3 4">EAF2021</strain>
    </source>
</reference>
<feature type="region of interest" description="Disordered" evidence="2">
    <location>
        <begin position="561"/>
        <end position="612"/>
    </location>
</feature>
<keyword evidence="1" id="KW-0175">Coiled coil</keyword>
<evidence type="ECO:0000313" key="4">
    <source>
        <dbReference type="Proteomes" id="UP001470230"/>
    </source>
</evidence>
<keyword evidence="4" id="KW-1185">Reference proteome</keyword>
<proteinExistence type="predicted"/>
<evidence type="ECO:0000256" key="2">
    <source>
        <dbReference type="SAM" id="MobiDB-lite"/>
    </source>
</evidence>
<dbReference type="Proteomes" id="UP001470230">
    <property type="component" value="Unassembled WGS sequence"/>
</dbReference>
<name>A0ABR2IJK3_9EUKA</name>
<protein>
    <submittedName>
        <fullName evidence="3">Uncharacterized protein</fullName>
    </submittedName>
</protein>
<feature type="coiled-coil region" evidence="1">
    <location>
        <begin position="339"/>
        <end position="366"/>
    </location>
</feature>
<feature type="coiled-coil region" evidence="1">
    <location>
        <begin position="195"/>
        <end position="233"/>
    </location>
</feature>
<feature type="compositionally biased region" description="Polar residues" evidence="2">
    <location>
        <begin position="575"/>
        <end position="589"/>
    </location>
</feature>
<dbReference type="PANTHER" id="PTHR47026">
    <property type="entry name" value="PIGMENTOSA GTPASE REGULATOR-LIKE PROTEIN, PUTATIVE-RELATED"/>
    <property type="match status" value="1"/>
</dbReference>
<sequence>MKKQRKEKERVPPDQIKITKLVREIISGRSVNQIPDQLLPRVHTELSCAKERAIKEGLINRVQMIQKAMLDVEKYEKEREKLRSAKPKSKIAFLRRDDNYKLYNEDFDIEDTIENYEPPPVAVLDSILDDLADGIPFQIAETPNIPFLIERSKERIDEYLSAGDYFTAQKYEDVHLQLVSLIEERKKEKKIENKVNYLTNLLNENQTKLKEIKEEKRSKLEEHDKKINDSLNKCRTEYEATNNEYDVITNGPLPSSAKKFSSEYLNTREKERFLIQSRRYEEAASIKAEADQMEARELEMLRLDFIEKREKKKKIIEERQNKSLKCIIENGERTRLKINNEYDKKIQEIQRTVENIQSRLKLVDSNDTAALKEQPSSSNVIFYKPPNSNAIQETVINAKKSLPIPRETTTSKLRSSPFVTQATPQITSPEKTVLTKNNKMSKKAEKSQFYSIKAISNDASKFSMSFSSNSFISEDDENDDGQKIDADFIVDEDSEVEVILKANKKKVAERKNDDFEIGKNLIQKKKKSNVKQPNAQQLLKNKNAANYEYNSNLYRPISSTQKKFTSANRRACSQAREQPPSSLVYTPNFNARRKNDKVDNPIRVGRNYSTKK</sequence>
<organism evidence="3 4">
    <name type="scientific">Tritrichomonas musculus</name>
    <dbReference type="NCBI Taxonomy" id="1915356"/>
    <lineage>
        <taxon>Eukaryota</taxon>
        <taxon>Metamonada</taxon>
        <taxon>Parabasalia</taxon>
        <taxon>Tritrichomonadida</taxon>
        <taxon>Tritrichomonadidae</taxon>
        <taxon>Tritrichomonas</taxon>
    </lineage>
</organism>
<gene>
    <name evidence="3" type="ORF">M9Y10_011487</name>
</gene>
<dbReference type="EMBL" id="JAPFFF010000017">
    <property type="protein sequence ID" value="KAK8863797.1"/>
    <property type="molecule type" value="Genomic_DNA"/>
</dbReference>
<dbReference type="PANTHER" id="PTHR47026:SF2">
    <property type="entry name" value="FLAGELLAR ASSOCIATED PROTEIN"/>
    <property type="match status" value="1"/>
</dbReference>
<evidence type="ECO:0000256" key="1">
    <source>
        <dbReference type="SAM" id="Coils"/>
    </source>
</evidence>